<dbReference type="OrthoDB" id="9816402at2"/>
<dbReference type="AlphaFoldDB" id="A0A239PWX5"/>
<accession>A0A239PWX5</accession>
<sequence>MSDTRVIKVNGREIEVPASLTLLQACELAGEEIPRFCYHERLSVAGNCRMCLIEVKGGPPKPVASCAQNVRDLRPGPDGAPPELFTNTPMVKKAREGVMEFLLINHPLDCPICDQGGECDLQDQAMAYGRDGSRYSENKRAVEEKYMGPLIKTIMTRCIQCTRCVRFATEIAGVDDLGLVNRGEDAEITTYLEKAIESELTGNLIDICPVGALTSRPYAFNARPWELTKTETIDVMDAVGSNIRVDVRGREVMRILPRVHEDVNEEWISDKTRFIWDGLKRQRLDTPYIRENGKLRPARWDEALSLVAEKLKTTPADKIAAVVGDLVPTEAVKALKDLMTALGTPHMDCRQDGAPLGIGVSGAERASYLFNTGIAGLERADAIVLVGTNPRIEAALVNARIRKAWLANINLKIGLVGEAANLTYDYEHLGDGPQTLAELAAGRGAFFETLKNAERPVVIIGMGAIARPDGLAVLAEAAKLAEAVGATREDWNGFNILHTAAARVGALDLRFLPGESGKDFAGILKAAQDRELEVVYNLGADEIDPAKWGGVFMIYQGHHGDAGARAADVILPGAAYTEQNGIYVNTEGRAQIAFRAHFPYGEAREDWAIVRALSERVGKTLPYDDLFALRQAMIADAPSLGRIDQGPEEGAPIDLSKVGKAGDLSPAPFRSPVRDFYFTNAIARASKTMAECSAVMMRAHRMAAE</sequence>
<dbReference type="InterPro" id="IPR050123">
    <property type="entry name" value="Prok_molybdopt-oxidoreductase"/>
</dbReference>
<dbReference type="EMBL" id="FZQA01000005">
    <property type="protein sequence ID" value="SNT74755.1"/>
    <property type="molecule type" value="Genomic_DNA"/>
</dbReference>
<evidence type="ECO:0000313" key="14">
    <source>
        <dbReference type="Proteomes" id="UP000198346"/>
    </source>
</evidence>
<dbReference type="NCBIfam" id="TIGR01973">
    <property type="entry name" value="NuoG"/>
    <property type="match status" value="1"/>
</dbReference>
<dbReference type="Proteomes" id="UP000198346">
    <property type="component" value="Unassembled WGS sequence"/>
</dbReference>
<comment type="similarity">
    <text evidence="2 10">Belongs to the complex I 75 kDa subunit family.</text>
</comment>
<dbReference type="PANTHER" id="PTHR43105">
    <property type="entry name" value="RESPIRATORY NITRATE REDUCTASE"/>
    <property type="match status" value="1"/>
</dbReference>
<dbReference type="InterPro" id="IPR010228">
    <property type="entry name" value="NADH_UbQ_OxRdtase_Gsu"/>
</dbReference>
<keyword evidence="4 10" id="KW-0479">Metal-binding</keyword>
<evidence type="ECO:0000256" key="10">
    <source>
        <dbReference type="RuleBase" id="RU003525"/>
    </source>
</evidence>
<dbReference type="GO" id="GO:0048038">
    <property type="term" value="F:quinone binding"/>
    <property type="evidence" value="ECO:0007669"/>
    <property type="project" value="UniProtKB-UniRule"/>
</dbReference>
<keyword evidence="10" id="KW-0001">2Fe-2S</keyword>
<reference evidence="13 14" key="1">
    <citation type="submission" date="2017-07" db="EMBL/GenBank/DDBJ databases">
        <authorList>
            <person name="Sun Z.S."/>
            <person name="Albrecht U."/>
            <person name="Echele G."/>
            <person name="Lee C.C."/>
        </authorList>
    </citation>
    <scope>NUCLEOTIDE SEQUENCE [LARGE SCALE GENOMIC DNA]</scope>
    <source>
        <strain evidence="13 14">CGMCC 1.12710</strain>
    </source>
</reference>
<dbReference type="FunFam" id="3.30.70.20:FF:000002">
    <property type="entry name" value="NADH-ubiquinone oxidoreductase 75 kDa subunit"/>
    <property type="match status" value="1"/>
</dbReference>
<evidence type="ECO:0000256" key="4">
    <source>
        <dbReference type="ARBA" id="ARBA00022723"/>
    </source>
</evidence>
<dbReference type="SUPFAM" id="SSF54292">
    <property type="entry name" value="2Fe-2S ferredoxin-like"/>
    <property type="match status" value="1"/>
</dbReference>
<dbReference type="Gene3D" id="3.30.70.20">
    <property type="match status" value="1"/>
</dbReference>
<keyword evidence="10" id="KW-0874">Quinone</keyword>
<dbReference type="InterPro" id="IPR036010">
    <property type="entry name" value="2Fe-2S_ferredoxin-like_sf"/>
</dbReference>
<dbReference type="GO" id="GO:0051539">
    <property type="term" value="F:4 iron, 4 sulfur cluster binding"/>
    <property type="evidence" value="ECO:0007669"/>
    <property type="project" value="UniProtKB-KW"/>
</dbReference>
<dbReference type="Pfam" id="PF09326">
    <property type="entry name" value="NADH_dhqG_C"/>
    <property type="match status" value="1"/>
</dbReference>
<dbReference type="InterPro" id="IPR006963">
    <property type="entry name" value="Mopterin_OxRdtase_4Fe-4S_dom"/>
</dbReference>
<dbReference type="PROSITE" id="PS51839">
    <property type="entry name" value="4FE4S_HC3"/>
    <property type="match status" value="1"/>
</dbReference>
<evidence type="ECO:0000259" key="12">
    <source>
        <dbReference type="PROSITE" id="PS51839"/>
    </source>
</evidence>
<dbReference type="SMART" id="SM00929">
    <property type="entry name" value="NADH-G_4Fe-4S_3"/>
    <property type="match status" value="1"/>
</dbReference>
<evidence type="ECO:0000256" key="5">
    <source>
        <dbReference type="ARBA" id="ARBA00022967"/>
    </source>
</evidence>
<dbReference type="InterPro" id="IPR006656">
    <property type="entry name" value="Mopterin_OxRdtase"/>
</dbReference>
<proteinExistence type="inferred from homology"/>
<dbReference type="InterPro" id="IPR000283">
    <property type="entry name" value="NADH_UbQ_OxRdtase_75kDa_su_CS"/>
</dbReference>
<dbReference type="GO" id="GO:0051537">
    <property type="term" value="F:2 iron, 2 sulfur cluster binding"/>
    <property type="evidence" value="ECO:0007669"/>
    <property type="project" value="UniProtKB-UniRule"/>
</dbReference>
<feature type="domain" description="4Fe-4S Mo/W bis-MGD-type" evidence="11">
    <location>
        <begin position="227"/>
        <end position="283"/>
    </location>
</feature>
<feature type="domain" description="4Fe-4S His(Cys)3-ligated-type" evidence="12">
    <location>
        <begin position="90"/>
        <end position="129"/>
    </location>
</feature>
<keyword evidence="3 10" id="KW-0004">4Fe-4S</keyword>
<keyword evidence="7 10" id="KW-0411">Iron-sulfur</keyword>
<dbReference type="Gene3D" id="3.40.50.740">
    <property type="match status" value="1"/>
</dbReference>
<dbReference type="PROSITE" id="PS00642">
    <property type="entry name" value="COMPLEX1_75K_2"/>
    <property type="match status" value="1"/>
</dbReference>
<dbReference type="InterPro" id="IPR054351">
    <property type="entry name" value="NADH_UbQ_OxRdtase_ferredoxin"/>
</dbReference>
<evidence type="ECO:0000256" key="3">
    <source>
        <dbReference type="ARBA" id="ARBA00022485"/>
    </source>
</evidence>
<evidence type="ECO:0000256" key="1">
    <source>
        <dbReference type="ARBA" id="ARBA00001966"/>
    </source>
</evidence>
<dbReference type="GO" id="GO:0046872">
    <property type="term" value="F:metal ion binding"/>
    <property type="evidence" value="ECO:0007669"/>
    <property type="project" value="UniProtKB-UniRule"/>
</dbReference>
<comment type="cofactor">
    <cofactor evidence="1 10">
        <name>[4Fe-4S] cluster</name>
        <dbReference type="ChEBI" id="CHEBI:49883"/>
    </cofactor>
</comment>
<dbReference type="GO" id="GO:0016651">
    <property type="term" value="F:oxidoreductase activity, acting on NAD(P)H"/>
    <property type="evidence" value="ECO:0007669"/>
    <property type="project" value="InterPro"/>
</dbReference>
<evidence type="ECO:0000313" key="13">
    <source>
        <dbReference type="EMBL" id="SNT74755.1"/>
    </source>
</evidence>
<dbReference type="SUPFAM" id="SSF54862">
    <property type="entry name" value="4Fe-4S ferredoxins"/>
    <property type="match status" value="1"/>
</dbReference>
<dbReference type="Pfam" id="PF22151">
    <property type="entry name" value="Fer4_NDSU1"/>
    <property type="match status" value="1"/>
</dbReference>
<gene>
    <name evidence="13" type="ORF">SAMN06297382_2344</name>
</gene>
<dbReference type="GO" id="GO:0016020">
    <property type="term" value="C:membrane"/>
    <property type="evidence" value="ECO:0007669"/>
    <property type="project" value="InterPro"/>
</dbReference>
<dbReference type="FunFam" id="3.10.20.740:FF:000001">
    <property type="entry name" value="NADH-quinone oxidoreductase subunit G"/>
    <property type="match status" value="1"/>
</dbReference>
<dbReference type="RefSeq" id="WP_089412784.1">
    <property type="nucleotide sequence ID" value="NZ_FZQA01000005.1"/>
</dbReference>
<dbReference type="CDD" id="cd00207">
    <property type="entry name" value="fer2"/>
    <property type="match status" value="1"/>
</dbReference>
<keyword evidence="6 10" id="KW-0408">Iron</keyword>
<dbReference type="Pfam" id="PF10588">
    <property type="entry name" value="NADH-G_4Fe-4S_3"/>
    <property type="match status" value="1"/>
</dbReference>
<protein>
    <recommendedName>
        <fullName evidence="10">NADH-quinone oxidoreductase</fullName>
        <ecNumber evidence="10">7.1.1.-</ecNumber>
    </recommendedName>
</protein>
<evidence type="ECO:0000256" key="6">
    <source>
        <dbReference type="ARBA" id="ARBA00023004"/>
    </source>
</evidence>
<dbReference type="PANTHER" id="PTHR43105:SF13">
    <property type="entry name" value="NADH-UBIQUINONE OXIDOREDUCTASE 75 KDA SUBUNIT, MITOCHONDRIAL"/>
    <property type="match status" value="1"/>
</dbReference>
<dbReference type="Gene3D" id="3.10.20.740">
    <property type="match status" value="1"/>
</dbReference>
<evidence type="ECO:0000259" key="11">
    <source>
        <dbReference type="PROSITE" id="PS51669"/>
    </source>
</evidence>
<dbReference type="PROSITE" id="PS51669">
    <property type="entry name" value="4FE4S_MOW_BIS_MGD"/>
    <property type="match status" value="1"/>
</dbReference>
<dbReference type="PROSITE" id="PS00641">
    <property type="entry name" value="COMPLEX1_75K_1"/>
    <property type="match status" value="1"/>
</dbReference>
<dbReference type="Gene3D" id="3.30.200.210">
    <property type="match status" value="1"/>
</dbReference>
<dbReference type="EC" id="7.1.1.-" evidence="10"/>
<dbReference type="CDD" id="cd02773">
    <property type="entry name" value="MopB_Res-Cmplx1_Nad11"/>
    <property type="match status" value="1"/>
</dbReference>
<evidence type="ECO:0000256" key="7">
    <source>
        <dbReference type="ARBA" id="ARBA00023014"/>
    </source>
</evidence>
<comment type="catalytic activity">
    <reaction evidence="9 10">
        <text>a quinone + NADH + 5 H(+)(in) = a quinol + NAD(+) + 4 H(+)(out)</text>
        <dbReference type="Rhea" id="RHEA:57888"/>
        <dbReference type="ChEBI" id="CHEBI:15378"/>
        <dbReference type="ChEBI" id="CHEBI:24646"/>
        <dbReference type="ChEBI" id="CHEBI:57540"/>
        <dbReference type="ChEBI" id="CHEBI:57945"/>
        <dbReference type="ChEBI" id="CHEBI:132124"/>
    </reaction>
</comment>
<evidence type="ECO:0000256" key="8">
    <source>
        <dbReference type="ARBA" id="ARBA00023027"/>
    </source>
</evidence>
<dbReference type="Pfam" id="PF13510">
    <property type="entry name" value="Fer2_4"/>
    <property type="match status" value="1"/>
</dbReference>
<dbReference type="InterPro" id="IPR019574">
    <property type="entry name" value="NADH_UbQ_OxRdtase_Gsu_4Fe4S-bd"/>
</dbReference>
<dbReference type="Pfam" id="PF22117">
    <property type="entry name" value="Fer4_Nqo3"/>
    <property type="match status" value="1"/>
</dbReference>
<keyword evidence="8 10" id="KW-0520">NAD</keyword>
<comment type="cofactor">
    <cofactor evidence="10">
        <name>[2Fe-2S] cluster</name>
        <dbReference type="ChEBI" id="CHEBI:190135"/>
    </cofactor>
    <text evidence="10">Binds 1 [2Fe-2S] cluster per subunit.</text>
</comment>
<dbReference type="PROSITE" id="PS51257">
    <property type="entry name" value="PROKAR_LIPOPROTEIN"/>
    <property type="match status" value="1"/>
</dbReference>
<keyword evidence="14" id="KW-1185">Reference proteome</keyword>
<name>A0A239PWX5_9PROT</name>
<organism evidence="13 14">
    <name type="scientific">Amphiplicatus metriothermophilus</name>
    <dbReference type="NCBI Taxonomy" id="1519374"/>
    <lineage>
        <taxon>Bacteria</taxon>
        <taxon>Pseudomonadati</taxon>
        <taxon>Pseudomonadota</taxon>
        <taxon>Alphaproteobacteria</taxon>
        <taxon>Parvularculales</taxon>
        <taxon>Parvularculaceae</taxon>
        <taxon>Amphiplicatus</taxon>
    </lineage>
</organism>
<evidence type="ECO:0000256" key="9">
    <source>
        <dbReference type="ARBA" id="ARBA00047712"/>
    </source>
</evidence>
<keyword evidence="5 10" id="KW-1278">Translocase</keyword>
<dbReference type="SUPFAM" id="SSF53706">
    <property type="entry name" value="Formate dehydrogenase/DMSO reductase, domains 1-3"/>
    <property type="match status" value="1"/>
</dbReference>
<dbReference type="InterPro" id="IPR001041">
    <property type="entry name" value="2Fe-2S_ferredoxin-type"/>
</dbReference>
<dbReference type="FunFam" id="3.30.200.210:FF:000002">
    <property type="entry name" value="NADH-ubiquinone oxidoreductase 75 kDa subunit"/>
    <property type="match status" value="1"/>
</dbReference>
<comment type="function">
    <text evidence="10">NDH-1 shuttles electrons from NADH, via FMN and iron-sulfur (Fe-S) centers, to quinones in the respiratory chain. Couples the redox reaction to proton translocation (for every two electrons transferred, four hydrogen ions are translocated across the cytoplasmic membrane), and thus conserves the redox energy in a proton gradient.</text>
</comment>
<dbReference type="Pfam" id="PF00384">
    <property type="entry name" value="Molybdopterin"/>
    <property type="match status" value="1"/>
</dbReference>
<evidence type="ECO:0000256" key="2">
    <source>
        <dbReference type="ARBA" id="ARBA00005404"/>
    </source>
</evidence>
<dbReference type="GO" id="GO:0042773">
    <property type="term" value="P:ATP synthesis coupled electron transport"/>
    <property type="evidence" value="ECO:0007669"/>
    <property type="project" value="InterPro"/>
</dbReference>
<dbReference type="GO" id="GO:0008137">
    <property type="term" value="F:NADH dehydrogenase (ubiquinone) activity"/>
    <property type="evidence" value="ECO:0007669"/>
    <property type="project" value="UniProtKB-UniRule"/>
</dbReference>
<dbReference type="PROSITE" id="PS00643">
    <property type="entry name" value="COMPLEX1_75K_3"/>
    <property type="match status" value="1"/>
</dbReference>
<dbReference type="InterPro" id="IPR015405">
    <property type="entry name" value="NDUFS1-like_C"/>
</dbReference>